<dbReference type="CDD" id="cd00009">
    <property type="entry name" value="AAA"/>
    <property type="match status" value="1"/>
</dbReference>
<dbReference type="InterPro" id="IPR050130">
    <property type="entry name" value="ClpA_ClpB"/>
</dbReference>
<dbReference type="SMART" id="SM01086">
    <property type="entry name" value="ClpB_D2-small"/>
    <property type="match status" value="1"/>
</dbReference>
<evidence type="ECO:0000313" key="8">
    <source>
        <dbReference type="Proteomes" id="UP000308705"/>
    </source>
</evidence>
<proteinExistence type="predicted"/>
<dbReference type="FunFam" id="3.40.50.300:FF:000025">
    <property type="entry name" value="ATP-dependent Clp protease subunit"/>
    <property type="match status" value="1"/>
</dbReference>
<dbReference type="SMART" id="SM00382">
    <property type="entry name" value="AAA"/>
    <property type="match status" value="2"/>
</dbReference>
<keyword evidence="2" id="KW-0547">Nucleotide-binding</keyword>
<name>A0A4U3MNY4_9ACTN</name>
<reference evidence="7 8" key="1">
    <citation type="submission" date="2019-04" db="EMBL/GenBank/DDBJ databases">
        <title>Herbidospora sp. NEAU-GS14.nov., a novel actinomycete isolated from soil.</title>
        <authorList>
            <person name="Han L."/>
        </authorList>
    </citation>
    <scope>NUCLEOTIDE SEQUENCE [LARGE SCALE GENOMIC DNA]</scope>
    <source>
        <strain evidence="7 8">NEAU-GS14</strain>
    </source>
</reference>
<dbReference type="InterPro" id="IPR003593">
    <property type="entry name" value="AAA+_ATPase"/>
</dbReference>
<dbReference type="PANTHER" id="PTHR11638:SF18">
    <property type="entry name" value="HEAT SHOCK PROTEIN 104"/>
    <property type="match status" value="1"/>
</dbReference>
<dbReference type="SUPFAM" id="SSF81923">
    <property type="entry name" value="Double Clp-N motif"/>
    <property type="match status" value="1"/>
</dbReference>
<keyword evidence="3 7" id="KW-0067">ATP-binding</keyword>
<evidence type="ECO:0000256" key="2">
    <source>
        <dbReference type="ARBA" id="ARBA00022741"/>
    </source>
</evidence>
<dbReference type="Gene3D" id="1.10.1780.10">
    <property type="entry name" value="Clp, N-terminal domain"/>
    <property type="match status" value="1"/>
</dbReference>
<dbReference type="CDD" id="cd19499">
    <property type="entry name" value="RecA-like_ClpB_Hsp104-like"/>
    <property type="match status" value="1"/>
</dbReference>
<dbReference type="Gene3D" id="3.40.50.300">
    <property type="entry name" value="P-loop containing nucleotide triphosphate hydrolases"/>
    <property type="match status" value="2"/>
</dbReference>
<evidence type="ECO:0000256" key="5">
    <source>
        <dbReference type="PROSITE-ProRule" id="PRU01251"/>
    </source>
</evidence>
<keyword evidence="4" id="KW-0143">Chaperone</keyword>
<dbReference type="InterPro" id="IPR041546">
    <property type="entry name" value="ClpA/ClpB_AAA_lid"/>
</dbReference>
<dbReference type="Pfam" id="PF00004">
    <property type="entry name" value="AAA"/>
    <property type="match status" value="1"/>
</dbReference>
<dbReference type="EMBL" id="SZQA01000001">
    <property type="protein sequence ID" value="TKK91358.1"/>
    <property type="molecule type" value="Genomic_DNA"/>
</dbReference>
<dbReference type="GO" id="GO:0006508">
    <property type="term" value="P:proteolysis"/>
    <property type="evidence" value="ECO:0007669"/>
    <property type="project" value="UniProtKB-KW"/>
</dbReference>
<evidence type="ECO:0000256" key="3">
    <source>
        <dbReference type="ARBA" id="ARBA00022840"/>
    </source>
</evidence>
<dbReference type="Proteomes" id="UP000308705">
    <property type="component" value="Unassembled WGS sequence"/>
</dbReference>
<evidence type="ECO:0000256" key="4">
    <source>
        <dbReference type="ARBA" id="ARBA00023186"/>
    </source>
</evidence>
<dbReference type="InterPro" id="IPR036628">
    <property type="entry name" value="Clp_N_dom_sf"/>
</dbReference>
<dbReference type="Gene3D" id="1.10.8.60">
    <property type="match status" value="2"/>
</dbReference>
<evidence type="ECO:0000256" key="1">
    <source>
        <dbReference type="ARBA" id="ARBA00022737"/>
    </source>
</evidence>
<keyword evidence="7" id="KW-0378">Hydrolase</keyword>
<dbReference type="Pfam" id="PF10431">
    <property type="entry name" value="ClpB_D2-small"/>
    <property type="match status" value="1"/>
</dbReference>
<dbReference type="Pfam" id="PF07724">
    <property type="entry name" value="AAA_2"/>
    <property type="match status" value="1"/>
</dbReference>
<dbReference type="PRINTS" id="PR00300">
    <property type="entry name" value="CLPPROTEASEA"/>
</dbReference>
<comment type="caution">
    <text evidence="7">The sequence shown here is derived from an EMBL/GenBank/DDBJ whole genome shotgun (WGS) entry which is preliminary data.</text>
</comment>
<dbReference type="OrthoDB" id="9803641at2"/>
<dbReference type="AlphaFoldDB" id="A0A4U3MNY4"/>
<dbReference type="InterPro" id="IPR004176">
    <property type="entry name" value="Clp_R_N"/>
</dbReference>
<keyword evidence="8" id="KW-1185">Reference proteome</keyword>
<dbReference type="InterPro" id="IPR001270">
    <property type="entry name" value="ClpA/B"/>
</dbReference>
<dbReference type="SUPFAM" id="SSF52540">
    <property type="entry name" value="P-loop containing nucleoside triphosphate hydrolases"/>
    <property type="match status" value="2"/>
</dbReference>
<dbReference type="InterPro" id="IPR019489">
    <property type="entry name" value="Clp_ATPase_C"/>
</dbReference>
<evidence type="ECO:0000259" key="6">
    <source>
        <dbReference type="PROSITE" id="PS51903"/>
    </source>
</evidence>
<accession>A0A4U3MNY4</accession>
<gene>
    <name evidence="7" type="ORF">FDA94_00700</name>
</gene>
<dbReference type="PANTHER" id="PTHR11638">
    <property type="entry name" value="ATP-DEPENDENT CLP PROTEASE"/>
    <property type="match status" value="1"/>
</dbReference>
<dbReference type="InterPro" id="IPR003959">
    <property type="entry name" value="ATPase_AAA_core"/>
</dbReference>
<organism evidence="7 8">
    <name type="scientific">Herbidospora galbida</name>
    <dbReference type="NCBI Taxonomy" id="2575442"/>
    <lineage>
        <taxon>Bacteria</taxon>
        <taxon>Bacillati</taxon>
        <taxon>Actinomycetota</taxon>
        <taxon>Actinomycetes</taxon>
        <taxon>Streptosporangiales</taxon>
        <taxon>Streptosporangiaceae</taxon>
        <taxon>Herbidospora</taxon>
    </lineage>
</organism>
<dbReference type="GO" id="GO:0005737">
    <property type="term" value="C:cytoplasm"/>
    <property type="evidence" value="ECO:0007669"/>
    <property type="project" value="TreeGrafter"/>
</dbReference>
<feature type="domain" description="Clp R" evidence="6">
    <location>
        <begin position="2"/>
        <end position="143"/>
    </location>
</feature>
<dbReference type="Pfam" id="PF02861">
    <property type="entry name" value="Clp_N"/>
    <property type="match status" value="1"/>
</dbReference>
<dbReference type="PROSITE" id="PS51903">
    <property type="entry name" value="CLP_R"/>
    <property type="match status" value="1"/>
</dbReference>
<dbReference type="GO" id="GO:0016887">
    <property type="term" value="F:ATP hydrolysis activity"/>
    <property type="evidence" value="ECO:0007669"/>
    <property type="project" value="InterPro"/>
</dbReference>
<protein>
    <submittedName>
        <fullName evidence="7">ATP-dependent Clp protease ATP-binding subunit</fullName>
    </submittedName>
</protein>
<dbReference type="GO" id="GO:0034605">
    <property type="term" value="P:cellular response to heat"/>
    <property type="evidence" value="ECO:0007669"/>
    <property type="project" value="TreeGrafter"/>
</dbReference>
<dbReference type="GO" id="GO:0005524">
    <property type="term" value="F:ATP binding"/>
    <property type="evidence" value="ECO:0007669"/>
    <property type="project" value="UniProtKB-KW"/>
</dbReference>
<keyword evidence="7" id="KW-0645">Protease</keyword>
<keyword evidence="1 5" id="KW-0677">Repeat</keyword>
<dbReference type="GO" id="GO:0008233">
    <property type="term" value="F:peptidase activity"/>
    <property type="evidence" value="ECO:0007669"/>
    <property type="project" value="UniProtKB-KW"/>
</dbReference>
<evidence type="ECO:0000313" key="7">
    <source>
        <dbReference type="EMBL" id="TKK91358.1"/>
    </source>
</evidence>
<dbReference type="Pfam" id="PF17871">
    <property type="entry name" value="AAA_lid_9"/>
    <property type="match status" value="1"/>
</dbReference>
<dbReference type="InterPro" id="IPR027417">
    <property type="entry name" value="P-loop_NTPase"/>
</dbReference>
<dbReference type="RefSeq" id="WP_137245050.1">
    <property type="nucleotide sequence ID" value="NZ_SZQA01000001.1"/>
</dbReference>
<sequence>MVDRLSARARKAVVLAQEEARMFNRNTIGTEHLLLGLVQAGGIAGAVFHEMRVELDLVHEQIEIVVGPGPVFTPGPIPLGEPAARLMARAAEEARRLGEDTVDTEHMLLGMLADEDDPAVAVLHGLSVDPVRVRERVYELLDQVPEPIRAVTGPVRSVDLLLSRFGRSLTDAARSGDLDPVIGRDHELDRLVQVLLRRTKNSPLLIGEPGVGKTVLVEALAQRVVAGTVPEELRGKRLYALDLGSMIAGARERGVFEERLRTILAEARTDGEVILFVDEIHALVGAGDRAGALDAAAIVKPLLARGELRVIGATTPEEYRRYFAGDVTMDRRFQPITLEAPSVAATIDILKGLRPHYEAHHHVVVTDAALVAAARMTDRYVTGRALPDKAIDAIDEAGALARVRSLAGGHAPDKVDEDLVAEVLAAMTGIPLERLTTEDLLRLRNLENELRARVVGQDSAIASLGAAIRRSRAGVADPDRPIGSFLFAGPSGVGKSELARALASVLFGADDALIQVDMSEYAEPHSVSRLIGAPPGYAGFEDGGQLTKQVRRKPFSVVLFDEIEKAHPDVLDVLLQLVEEGRLTSGDGRTVTFTSAVVILTTNLGAREAARQTSGFVSERMTETLVHNELRRYLRPEFLNRLDDVVVFARLGHAELLRIVDMAVEDLAQRLFESAGVRLQVTAPAKEFLAKLGNDPAMGARPLRGTVQRELDDTLSAQVLSGRLTAGRTVLFGVSDGEHPSLSFTVL</sequence>